<evidence type="ECO:0000256" key="3">
    <source>
        <dbReference type="ARBA" id="ARBA00023163"/>
    </source>
</evidence>
<dbReference type="SUPFAM" id="SSF46785">
    <property type="entry name" value="Winged helix' DNA-binding domain"/>
    <property type="match status" value="1"/>
</dbReference>
<comment type="caution">
    <text evidence="6">The sequence shown here is derived from an EMBL/GenBank/DDBJ whole genome shotgun (WGS) entry which is preliminary data.</text>
</comment>
<dbReference type="Proteomes" id="UP000195137">
    <property type="component" value="Unassembled WGS sequence"/>
</dbReference>
<dbReference type="Pfam" id="PF12840">
    <property type="entry name" value="HTH_20"/>
    <property type="match status" value="1"/>
</dbReference>
<keyword evidence="2" id="KW-0238">DNA-binding</keyword>
<evidence type="ECO:0000259" key="5">
    <source>
        <dbReference type="SMART" id="SM00418"/>
    </source>
</evidence>
<organism evidence="6 7">
    <name type="scientific">Methanonatronarchaeum thermophilum</name>
    <dbReference type="NCBI Taxonomy" id="1927129"/>
    <lineage>
        <taxon>Archaea</taxon>
        <taxon>Methanobacteriati</taxon>
        <taxon>Methanobacteriota</taxon>
        <taxon>Methanonatronarchaeia</taxon>
        <taxon>Methanonatronarchaeales</taxon>
        <taxon>Methanonatronarchaeaceae</taxon>
        <taxon>Methanonatronarchaeum</taxon>
    </lineage>
</organism>
<dbReference type="AlphaFoldDB" id="A0A1Y3G9N1"/>
<feature type="transmembrane region" description="Helical" evidence="4">
    <location>
        <begin position="163"/>
        <end position="192"/>
    </location>
</feature>
<feature type="transmembrane region" description="Helical" evidence="4">
    <location>
        <begin position="125"/>
        <end position="143"/>
    </location>
</feature>
<dbReference type="InterPro" id="IPR036390">
    <property type="entry name" value="WH_DNA-bd_sf"/>
</dbReference>
<protein>
    <submittedName>
        <fullName evidence="6">Transcriptional regulator containing HTH domain ArsR family</fullName>
    </submittedName>
</protein>
<dbReference type="PANTHER" id="PTHR43132:SF2">
    <property type="entry name" value="ARSENICAL RESISTANCE OPERON REPRESSOR ARSR-RELATED"/>
    <property type="match status" value="1"/>
</dbReference>
<reference evidence="6 7" key="1">
    <citation type="submission" date="2016-12" db="EMBL/GenBank/DDBJ databases">
        <title>Discovery of methanogenic haloarchaea.</title>
        <authorList>
            <person name="Sorokin D.Y."/>
            <person name="Makarova K.S."/>
            <person name="Abbas B."/>
            <person name="Ferrer M."/>
            <person name="Golyshin P.N."/>
        </authorList>
    </citation>
    <scope>NUCLEOTIDE SEQUENCE [LARGE SCALE GENOMIC DNA]</scope>
    <source>
        <strain evidence="6">AMET1</strain>
    </source>
</reference>
<evidence type="ECO:0000313" key="6">
    <source>
        <dbReference type="EMBL" id="OUJ18138.1"/>
    </source>
</evidence>
<dbReference type="CDD" id="cd00090">
    <property type="entry name" value="HTH_ARSR"/>
    <property type="match status" value="1"/>
</dbReference>
<dbReference type="EMBL" id="MRZU01000004">
    <property type="protein sequence ID" value="OUJ18138.1"/>
    <property type="molecule type" value="Genomic_DNA"/>
</dbReference>
<dbReference type="InterPro" id="IPR051011">
    <property type="entry name" value="Metal_resp_trans_reg"/>
</dbReference>
<dbReference type="Gene3D" id="1.10.10.10">
    <property type="entry name" value="Winged helix-like DNA-binding domain superfamily/Winged helix DNA-binding domain"/>
    <property type="match status" value="1"/>
</dbReference>
<proteinExistence type="predicted"/>
<keyword evidence="4" id="KW-1133">Transmembrane helix</keyword>
<dbReference type="GO" id="GO:0003700">
    <property type="term" value="F:DNA-binding transcription factor activity"/>
    <property type="evidence" value="ECO:0007669"/>
    <property type="project" value="InterPro"/>
</dbReference>
<feature type="domain" description="HTH arsR-type" evidence="5">
    <location>
        <begin position="30"/>
        <end position="114"/>
    </location>
</feature>
<dbReference type="InterPro" id="IPR011991">
    <property type="entry name" value="ArsR-like_HTH"/>
</dbReference>
<keyword evidence="7" id="KW-1185">Reference proteome</keyword>
<keyword evidence="4" id="KW-0472">Membrane</keyword>
<evidence type="ECO:0000256" key="1">
    <source>
        <dbReference type="ARBA" id="ARBA00023015"/>
    </source>
</evidence>
<name>A0A1Y3G9N1_9EURY</name>
<dbReference type="OrthoDB" id="11368at2157"/>
<keyword evidence="3" id="KW-0804">Transcription</keyword>
<dbReference type="RefSeq" id="WP_086637436.1">
    <property type="nucleotide sequence ID" value="NZ_MRZU01000004.1"/>
</dbReference>
<keyword evidence="4" id="KW-0812">Transmembrane</keyword>
<evidence type="ECO:0000256" key="4">
    <source>
        <dbReference type="SAM" id="Phobius"/>
    </source>
</evidence>
<dbReference type="InterPro" id="IPR001845">
    <property type="entry name" value="HTH_ArsR_DNA-bd_dom"/>
</dbReference>
<accession>A0A1Y3G9N1</accession>
<gene>
    <name evidence="6" type="ORF">AMET1_1040</name>
</gene>
<evidence type="ECO:0000313" key="7">
    <source>
        <dbReference type="Proteomes" id="UP000195137"/>
    </source>
</evidence>
<dbReference type="InterPro" id="IPR036388">
    <property type="entry name" value="WH-like_DNA-bd_sf"/>
</dbReference>
<keyword evidence="1" id="KW-0805">Transcription regulation</keyword>
<sequence>MSSIFPLKKKPQLDLEDPSVLELGSEEAEVVLDALSSKTTREIFLRIYDDPCAVSDIASETGNSIQNVKYHVDKLKKAGLIKVTGTWYSETGNEMNVYSPKDEAIVLVASNMEVEETLHRAVKSLGSVAVVTAIGIVVLGGLIDFDNSNQVGIAEITAENLVNFGAISLTPTTLVTIVFVLGVLAGVLGIYISRKI</sequence>
<dbReference type="PANTHER" id="PTHR43132">
    <property type="entry name" value="ARSENICAL RESISTANCE OPERON REPRESSOR ARSR-RELATED"/>
    <property type="match status" value="1"/>
</dbReference>
<dbReference type="SMART" id="SM00418">
    <property type="entry name" value="HTH_ARSR"/>
    <property type="match status" value="1"/>
</dbReference>
<evidence type="ECO:0000256" key="2">
    <source>
        <dbReference type="ARBA" id="ARBA00023125"/>
    </source>
</evidence>
<dbReference type="GO" id="GO:0003677">
    <property type="term" value="F:DNA binding"/>
    <property type="evidence" value="ECO:0007669"/>
    <property type="project" value="UniProtKB-KW"/>
</dbReference>